<organism evidence="1 2">
    <name type="scientific">Corynebacterium lipophilum</name>
    <dbReference type="NCBI Taxonomy" id="2804918"/>
    <lineage>
        <taxon>Bacteria</taxon>
        <taxon>Bacillati</taxon>
        <taxon>Actinomycetota</taxon>
        <taxon>Actinomycetes</taxon>
        <taxon>Mycobacteriales</taxon>
        <taxon>Corynebacteriaceae</taxon>
        <taxon>Corynebacterium</taxon>
    </lineage>
</organism>
<gene>
    <name evidence="1" type="ORF">JMN37_00910</name>
</gene>
<dbReference type="AlphaFoldDB" id="A0AAW5HVK1"/>
<reference evidence="1 2" key="1">
    <citation type="submission" date="2021-01" db="EMBL/GenBank/DDBJ databases">
        <title>Identification and Characterization of Corynebacterium sp.</title>
        <authorList>
            <person name="Luo Q."/>
            <person name="Qu P."/>
            <person name="Chen Q."/>
        </authorList>
    </citation>
    <scope>NUCLEOTIDE SEQUENCE [LARGE SCALE GENOMIC DNA]</scope>
    <source>
        <strain evidence="1 2">MC-18</strain>
    </source>
</reference>
<dbReference type="EMBL" id="JAEUWV010000001">
    <property type="protein sequence ID" value="MCO6393552.1"/>
    <property type="molecule type" value="Genomic_DNA"/>
</dbReference>
<sequence length="204" mass="22023">MVGEVNEARACLLVMPGSPALVRELAPADEPSQRLLNSIRETAGKLTKTIDIVCSHDRRWATHLAGSFAAWGAPHVEVGGGHVLGELVARYCLHGATVRESREHLLPLDPSVLTVLVVDGPAGLTTRAPLALIPAAADTNDRLQALLSGKQSSLIREQEMRDAGVLEPDIWLELQTLQPTKATLVDVDDTLGVGRYVAYWEVEQ</sequence>
<evidence type="ECO:0000313" key="2">
    <source>
        <dbReference type="Proteomes" id="UP001205920"/>
    </source>
</evidence>
<protein>
    <submittedName>
        <fullName evidence="1">Uncharacterized protein</fullName>
    </submittedName>
</protein>
<dbReference type="Proteomes" id="UP001205920">
    <property type="component" value="Unassembled WGS sequence"/>
</dbReference>
<comment type="caution">
    <text evidence="1">The sequence shown here is derived from an EMBL/GenBank/DDBJ whole genome shotgun (WGS) entry which is preliminary data.</text>
</comment>
<proteinExistence type="predicted"/>
<name>A0AAW5HVK1_9CORY</name>
<evidence type="ECO:0000313" key="1">
    <source>
        <dbReference type="EMBL" id="MCO6393552.1"/>
    </source>
</evidence>
<keyword evidence="2" id="KW-1185">Reference proteome</keyword>
<accession>A0AAW5HVK1</accession>